<dbReference type="Pfam" id="PF00892">
    <property type="entry name" value="EamA"/>
    <property type="match status" value="1"/>
</dbReference>
<keyword evidence="6 8" id="KW-1133">Transmembrane helix</keyword>
<keyword evidence="5 8" id="KW-0812">Transmembrane</keyword>
<feature type="transmembrane region" description="Helical" evidence="8">
    <location>
        <begin position="177"/>
        <end position="194"/>
    </location>
</feature>
<dbReference type="InterPro" id="IPR000620">
    <property type="entry name" value="EamA_dom"/>
</dbReference>
<feature type="domain" description="EamA" evidence="9">
    <location>
        <begin position="6"/>
        <end position="140"/>
    </location>
</feature>
<reference evidence="10" key="1">
    <citation type="submission" date="2021-01" db="EMBL/GenBank/DDBJ databases">
        <title>Modified the classification status of verrucomicrobia.</title>
        <authorList>
            <person name="Feng X."/>
        </authorList>
    </citation>
    <scope>NUCLEOTIDE SEQUENCE</scope>
    <source>
        <strain evidence="10">KCTC 22041</strain>
    </source>
</reference>
<evidence type="ECO:0000256" key="6">
    <source>
        <dbReference type="ARBA" id="ARBA00022989"/>
    </source>
</evidence>
<dbReference type="EMBL" id="JAENIJ010000001">
    <property type="protein sequence ID" value="MBK1880853.1"/>
    <property type="molecule type" value="Genomic_DNA"/>
</dbReference>
<feature type="transmembrane region" description="Helical" evidence="8">
    <location>
        <begin position="7"/>
        <end position="25"/>
    </location>
</feature>
<evidence type="ECO:0000256" key="5">
    <source>
        <dbReference type="ARBA" id="ARBA00022692"/>
    </source>
</evidence>
<dbReference type="InterPro" id="IPR037185">
    <property type="entry name" value="EmrE-like"/>
</dbReference>
<dbReference type="PANTHER" id="PTHR22911:SF137">
    <property type="entry name" value="SOLUTE CARRIER FAMILY 35 MEMBER G2-RELATED"/>
    <property type="match status" value="1"/>
</dbReference>
<name>A0A934VUK7_9BACT</name>
<feature type="transmembrane region" description="Helical" evidence="8">
    <location>
        <begin position="148"/>
        <end position="165"/>
    </location>
</feature>
<feature type="transmembrane region" description="Helical" evidence="8">
    <location>
        <begin position="102"/>
        <end position="119"/>
    </location>
</feature>
<dbReference type="InterPro" id="IPR004626">
    <property type="entry name" value="RarD"/>
</dbReference>
<feature type="transmembrane region" description="Helical" evidence="8">
    <location>
        <begin position="234"/>
        <end position="256"/>
    </location>
</feature>
<feature type="transmembrane region" description="Helical" evidence="8">
    <location>
        <begin position="73"/>
        <end position="90"/>
    </location>
</feature>
<accession>A0A934VUK7</accession>
<evidence type="ECO:0000256" key="2">
    <source>
        <dbReference type="ARBA" id="ARBA00007362"/>
    </source>
</evidence>
<comment type="subcellular location">
    <subcellularLocation>
        <location evidence="1">Cell membrane</location>
        <topology evidence="1">Multi-pass membrane protein</topology>
    </subcellularLocation>
</comment>
<dbReference type="RefSeq" id="WP_200266457.1">
    <property type="nucleotide sequence ID" value="NZ_JAENIJ010000001.1"/>
</dbReference>
<feature type="transmembrane region" description="Helical" evidence="8">
    <location>
        <begin position="31"/>
        <end position="52"/>
    </location>
</feature>
<protein>
    <submittedName>
        <fullName evidence="10">EamA family transporter RarD</fullName>
    </submittedName>
</protein>
<proteinExistence type="inferred from homology"/>
<organism evidence="10 11">
    <name type="scientific">Luteolibacter pohnpeiensis</name>
    <dbReference type="NCBI Taxonomy" id="454153"/>
    <lineage>
        <taxon>Bacteria</taxon>
        <taxon>Pseudomonadati</taxon>
        <taxon>Verrucomicrobiota</taxon>
        <taxon>Verrucomicrobiia</taxon>
        <taxon>Verrucomicrobiales</taxon>
        <taxon>Verrucomicrobiaceae</taxon>
        <taxon>Luteolibacter</taxon>
    </lineage>
</organism>
<keyword evidence="7 8" id="KW-0472">Membrane</keyword>
<feature type="transmembrane region" description="Helical" evidence="8">
    <location>
        <begin position="262"/>
        <end position="280"/>
    </location>
</feature>
<evidence type="ECO:0000256" key="3">
    <source>
        <dbReference type="ARBA" id="ARBA00022448"/>
    </source>
</evidence>
<evidence type="ECO:0000313" key="10">
    <source>
        <dbReference type="EMBL" id="MBK1880853.1"/>
    </source>
</evidence>
<comment type="similarity">
    <text evidence="2">Belongs to the EamA transporter family.</text>
</comment>
<evidence type="ECO:0000256" key="1">
    <source>
        <dbReference type="ARBA" id="ARBA00004651"/>
    </source>
</evidence>
<evidence type="ECO:0000313" key="11">
    <source>
        <dbReference type="Proteomes" id="UP000603141"/>
    </source>
</evidence>
<dbReference type="PANTHER" id="PTHR22911">
    <property type="entry name" value="ACYL-MALONYL CONDENSING ENZYME-RELATED"/>
    <property type="match status" value="1"/>
</dbReference>
<evidence type="ECO:0000256" key="8">
    <source>
        <dbReference type="SAM" id="Phobius"/>
    </source>
</evidence>
<feature type="transmembrane region" description="Helical" evidence="8">
    <location>
        <begin position="126"/>
        <end position="142"/>
    </location>
</feature>
<dbReference type="AlphaFoldDB" id="A0A934VUK7"/>
<sequence>MSTARSGVLAAIAAFTLWGILPIFWKLLGFLPPATIVAQRTVWSLLLLLIVLRLRGETGGLFRALKKPATVGWHLLSGILLSLNWTIYVWATLHGHIIESALGYYLNPFFNMLAGALWFGEKHNRVQLAAIALALAGVAIQLPAAGKIPWIALILAGTFATYGVVRKKAPLEALSGLTAETLLLAPIGIGWILLHSPSTSFGQTGLQMGLVVCSGLVTAVPLLCFGFATRKISLTTLGILQFIAPTLQFLVGWLVYHETLTSTRLYSFTLIWLAVGVYAWDAMRKASSSST</sequence>
<keyword evidence="11" id="KW-1185">Reference proteome</keyword>
<evidence type="ECO:0000256" key="4">
    <source>
        <dbReference type="ARBA" id="ARBA00022475"/>
    </source>
</evidence>
<dbReference type="SUPFAM" id="SSF103481">
    <property type="entry name" value="Multidrug resistance efflux transporter EmrE"/>
    <property type="match status" value="2"/>
</dbReference>
<gene>
    <name evidence="10" type="primary">rarD</name>
    <name evidence="10" type="ORF">JIN85_00420</name>
</gene>
<feature type="transmembrane region" description="Helical" evidence="8">
    <location>
        <begin position="206"/>
        <end position="227"/>
    </location>
</feature>
<keyword evidence="4" id="KW-1003">Cell membrane</keyword>
<dbReference type="Proteomes" id="UP000603141">
    <property type="component" value="Unassembled WGS sequence"/>
</dbReference>
<keyword evidence="3" id="KW-0813">Transport</keyword>
<dbReference type="GO" id="GO:0005886">
    <property type="term" value="C:plasma membrane"/>
    <property type="evidence" value="ECO:0007669"/>
    <property type="project" value="UniProtKB-SubCell"/>
</dbReference>
<dbReference type="NCBIfam" id="TIGR00688">
    <property type="entry name" value="rarD"/>
    <property type="match status" value="1"/>
</dbReference>
<evidence type="ECO:0000256" key="7">
    <source>
        <dbReference type="ARBA" id="ARBA00023136"/>
    </source>
</evidence>
<comment type="caution">
    <text evidence="10">The sequence shown here is derived from an EMBL/GenBank/DDBJ whole genome shotgun (WGS) entry which is preliminary data.</text>
</comment>
<evidence type="ECO:0000259" key="9">
    <source>
        <dbReference type="Pfam" id="PF00892"/>
    </source>
</evidence>